<feature type="transmembrane region" description="Helical" evidence="7">
    <location>
        <begin position="151"/>
        <end position="169"/>
    </location>
</feature>
<comment type="subcellular location">
    <subcellularLocation>
        <location evidence="1">Cell membrane</location>
        <topology evidence="1">Multi-pass membrane protein</topology>
    </subcellularLocation>
</comment>
<feature type="domain" description="Prepilin type IV endopeptidase peptidase" evidence="8">
    <location>
        <begin position="133"/>
        <end position="237"/>
    </location>
</feature>
<dbReference type="GO" id="GO:0004190">
    <property type="term" value="F:aspartic-type endopeptidase activity"/>
    <property type="evidence" value="ECO:0007669"/>
    <property type="project" value="InterPro"/>
</dbReference>
<dbReference type="AlphaFoldDB" id="T0F708"/>
<evidence type="ECO:0000313" key="11">
    <source>
        <dbReference type="Proteomes" id="UP000015454"/>
    </source>
</evidence>
<evidence type="ECO:0000256" key="6">
    <source>
        <dbReference type="ARBA" id="ARBA00023136"/>
    </source>
</evidence>
<proteinExistence type="inferred from homology"/>
<feature type="transmembrane region" description="Helical" evidence="7">
    <location>
        <begin position="251"/>
        <end position="271"/>
    </location>
</feature>
<dbReference type="InterPro" id="IPR050882">
    <property type="entry name" value="Prepilin_peptidase/N-MTase"/>
</dbReference>
<dbReference type="RefSeq" id="WP_010569286.1">
    <property type="nucleotide sequence ID" value="NZ_AHMO02000004.1"/>
</dbReference>
<feature type="transmembrane region" description="Helical" evidence="7">
    <location>
        <begin position="17"/>
        <end position="41"/>
    </location>
</feature>
<evidence type="ECO:0000256" key="5">
    <source>
        <dbReference type="ARBA" id="ARBA00022989"/>
    </source>
</evidence>
<comment type="similarity">
    <text evidence="2">Belongs to the peptidase A24 family.</text>
</comment>
<dbReference type="PANTHER" id="PTHR30487">
    <property type="entry name" value="TYPE 4 PREPILIN-LIKE PROTEINS LEADER PEPTIDE-PROCESSING ENZYME"/>
    <property type="match status" value="1"/>
</dbReference>
<evidence type="ECO:0000256" key="1">
    <source>
        <dbReference type="ARBA" id="ARBA00004651"/>
    </source>
</evidence>
<comment type="caution">
    <text evidence="10">The sequence shown here is derived from an EMBL/GenBank/DDBJ whole genome shotgun (WGS) entry which is preliminary data.</text>
</comment>
<keyword evidence="5 7" id="KW-1133">Transmembrane helix</keyword>
<dbReference type="Proteomes" id="UP000015454">
    <property type="component" value="Unassembled WGS sequence"/>
</dbReference>
<evidence type="ECO:0000256" key="7">
    <source>
        <dbReference type="SAM" id="Phobius"/>
    </source>
</evidence>
<evidence type="ECO:0000256" key="3">
    <source>
        <dbReference type="ARBA" id="ARBA00022475"/>
    </source>
</evidence>
<dbReference type="GO" id="GO:0005886">
    <property type="term" value="C:plasma membrane"/>
    <property type="evidence" value="ECO:0007669"/>
    <property type="project" value="UniProtKB-SubCell"/>
</dbReference>
<keyword evidence="6 7" id="KW-0472">Membrane</keyword>
<dbReference type="Pfam" id="PF06750">
    <property type="entry name" value="A24_N_bact"/>
    <property type="match status" value="1"/>
</dbReference>
<accession>T0F708</accession>
<gene>
    <name evidence="10" type="ORF">LEP1GSC050_0806</name>
</gene>
<keyword evidence="11" id="KW-1185">Reference proteome</keyword>
<feature type="domain" description="Prepilin peptidase A24 N-terminal" evidence="9">
    <location>
        <begin position="25"/>
        <end position="120"/>
    </location>
</feature>
<evidence type="ECO:0000256" key="2">
    <source>
        <dbReference type="ARBA" id="ARBA00005801"/>
    </source>
</evidence>
<organism evidence="10 11">
    <name type="scientific">Leptospira broomii serovar Hurstbridge str. 5399</name>
    <dbReference type="NCBI Taxonomy" id="1049789"/>
    <lineage>
        <taxon>Bacteria</taxon>
        <taxon>Pseudomonadati</taxon>
        <taxon>Spirochaetota</taxon>
        <taxon>Spirochaetia</taxon>
        <taxon>Leptospirales</taxon>
        <taxon>Leptospiraceae</taxon>
        <taxon>Leptospira</taxon>
    </lineage>
</organism>
<feature type="transmembrane region" description="Helical" evidence="7">
    <location>
        <begin position="181"/>
        <end position="200"/>
    </location>
</feature>
<evidence type="ECO:0000259" key="9">
    <source>
        <dbReference type="Pfam" id="PF06750"/>
    </source>
</evidence>
<reference evidence="10" key="1">
    <citation type="submission" date="2013-05" db="EMBL/GenBank/DDBJ databases">
        <authorList>
            <person name="Harkins D.M."/>
            <person name="Durkin A.S."/>
            <person name="Brinkac L.M."/>
            <person name="Haft D.H."/>
            <person name="Selengut J.D."/>
            <person name="Sanka R."/>
            <person name="DePew J."/>
            <person name="Purushe J."/>
            <person name="Hartskeerl R.A."/>
            <person name="Ahmed A."/>
            <person name="van der Linden H."/>
            <person name="Goris M.G.A."/>
            <person name="Vinetz J.M."/>
            <person name="Sutton G.G."/>
            <person name="Nierman W.C."/>
            <person name="Fouts D.E."/>
        </authorList>
    </citation>
    <scope>NUCLEOTIDE SEQUENCE [LARGE SCALE GENOMIC DNA]</scope>
    <source>
        <strain evidence="10">5399</strain>
    </source>
</reference>
<feature type="transmembrane region" description="Helical" evidence="7">
    <location>
        <begin position="113"/>
        <end position="139"/>
    </location>
</feature>
<protein>
    <submittedName>
        <fullName evidence="10">Peptidase, A24 type IV prepilin peptidase family protein</fullName>
    </submittedName>
</protein>
<dbReference type="InterPro" id="IPR010627">
    <property type="entry name" value="Prepilin_pept_A24_N"/>
</dbReference>
<evidence type="ECO:0000256" key="4">
    <source>
        <dbReference type="ARBA" id="ARBA00022692"/>
    </source>
</evidence>
<dbReference type="InterPro" id="IPR000045">
    <property type="entry name" value="Prepilin_IV_endopep_pep"/>
</dbReference>
<dbReference type="PANTHER" id="PTHR30487:SF0">
    <property type="entry name" value="PREPILIN LEADER PEPTIDASE_N-METHYLTRANSFERASE-RELATED"/>
    <property type="match status" value="1"/>
</dbReference>
<dbReference type="Pfam" id="PF01478">
    <property type="entry name" value="Peptidase_A24"/>
    <property type="match status" value="1"/>
</dbReference>
<name>T0F708_9LEPT</name>
<feature type="transmembrane region" description="Helical" evidence="7">
    <location>
        <begin position="220"/>
        <end position="239"/>
    </location>
</feature>
<evidence type="ECO:0000259" key="8">
    <source>
        <dbReference type="Pfam" id="PF01478"/>
    </source>
</evidence>
<dbReference type="GO" id="GO:0006465">
    <property type="term" value="P:signal peptide processing"/>
    <property type="evidence" value="ECO:0007669"/>
    <property type="project" value="TreeGrafter"/>
</dbReference>
<keyword evidence="3" id="KW-1003">Cell membrane</keyword>
<dbReference type="EMBL" id="AHMO02000004">
    <property type="protein sequence ID" value="EQA46920.1"/>
    <property type="molecule type" value="Genomic_DNA"/>
</dbReference>
<dbReference type="STRING" id="1049789.LEP1GSC050_0806"/>
<evidence type="ECO:0000313" key="10">
    <source>
        <dbReference type="EMBL" id="EQA46920.1"/>
    </source>
</evidence>
<sequence length="288" mass="31823">MDNHFNFESEIPGLIPMIWVGGFLISISLGSFYSTLAYRILRFFYGYERKSGTFSRRLLRLLTEPSACESCGAKIRGLALVPVLGYWLAGKKCEACGAKINPLYSLCEASFGLLFALAFFLSGKFLASLVFVVLCGHLLVSAATDWKKFSLDYENLPFILAWGILLNFLTDGSLPTKLDAIVFGCFLGIFFAVHFLFPHGMGFADAIFAPSFAFLSGHPWWILFVNSSYVLALAITIGTRKKGQSLRGVPIPMGVYFSASLALTFLAKFAWNSGLLSETGMRFFPYGE</sequence>
<keyword evidence="4 7" id="KW-0812">Transmembrane</keyword>